<name>A0A4Y8PT29_9BACL</name>
<gene>
    <name evidence="2" type="ORF">B5M42_22355</name>
</gene>
<comment type="caution">
    <text evidence="2">The sequence shown here is derived from an EMBL/GenBank/DDBJ whole genome shotgun (WGS) entry which is preliminary data.</text>
</comment>
<feature type="domain" description="PPM-type phosphatase" evidence="1">
    <location>
        <begin position="6"/>
        <end position="288"/>
    </location>
</feature>
<dbReference type="RefSeq" id="WP_134756956.1">
    <property type="nucleotide sequence ID" value="NZ_MYFO02000001.1"/>
</dbReference>
<sequence length="310" mass="35056">MRNDWEYGLSTDPGIYKPINEDRCFLRLGEKRRPGRRAILAAVADGMGGHGAGDRASQLAIDRLKNWWDRSMPLIVRLDERMGLLEREMAEVFRQINEELWNPPEGAASGSGTTLSVLIVIDTEYYVFHTGDTRVYLLWKDQEGRGAQPIPSSSCLQSTGNIHLKDSWTYNSLLQLSIDQTWVAEEVNRGRLGREALYTHPKRNVLTHCLGINDHVETIRTSGTWQMDELFVVCSDGFFSLFPEDRLLYEINAALERHKSLQEVSDALVHKACLLGAPDNVSLLLLRPASSGTFRGAWTKRLWNAAKSKK</sequence>
<dbReference type="Gene3D" id="3.60.40.10">
    <property type="entry name" value="PPM-type phosphatase domain"/>
    <property type="match status" value="1"/>
</dbReference>
<dbReference type="SMART" id="SM00331">
    <property type="entry name" value="PP2C_SIG"/>
    <property type="match status" value="1"/>
</dbReference>
<evidence type="ECO:0000313" key="2">
    <source>
        <dbReference type="EMBL" id="TFE83720.1"/>
    </source>
</evidence>
<dbReference type="EMBL" id="MYFO01000044">
    <property type="protein sequence ID" value="TFE83720.1"/>
    <property type="molecule type" value="Genomic_DNA"/>
</dbReference>
<protein>
    <recommendedName>
        <fullName evidence="1">PPM-type phosphatase domain-containing protein</fullName>
    </recommendedName>
</protein>
<organism evidence="2 3">
    <name type="scientific">Paenibacillus athensensis</name>
    <dbReference type="NCBI Taxonomy" id="1967502"/>
    <lineage>
        <taxon>Bacteria</taxon>
        <taxon>Bacillati</taxon>
        <taxon>Bacillota</taxon>
        <taxon>Bacilli</taxon>
        <taxon>Bacillales</taxon>
        <taxon>Paenibacillaceae</taxon>
        <taxon>Paenibacillus</taxon>
    </lineage>
</organism>
<dbReference type="Pfam" id="PF13672">
    <property type="entry name" value="PP2C_2"/>
    <property type="match status" value="1"/>
</dbReference>
<evidence type="ECO:0000313" key="3">
    <source>
        <dbReference type="Proteomes" id="UP000298246"/>
    </source>
</evidence>
<keyword evidence="3" id="KW-1185">Reference proteome</keyword>
<dbReference type="OrthoDB" id="9801841at2"/>
<accession>A0A4Y8PT29</accession>
<dbReference type="SUPFAM" id="SSF81606">
    <property type="entry name" value="PP2C-like"/>
    <property type="match status" value="1"/>
</dbReference>
<proteinExistence type="predicted"/>
<dbReference type="CDD" id="cd00143">
    <property type="entry name" value="PP2Cc"/>
    <property type="match status" value="1"/>
</dbReference>
<dbReference type="InterPro" id="IPR001932">
    <property type="entry name" value="PPM-type_phosphatase-like_dom"/>
</dbReference>
<dbReference type="SMART" id="SM00332">
    <property type="entry name" value="PP2Cc"/>
    <property type="match status" value="1"/>
</dbReference>
<dbReference type="AlphaFoldDB" id="A0A4Y8PT29"/>
<evidence type="ECO:0000259" key="1">
    <source>
        <dbReference type="PROSITE" id="PS51746"/>
    </source>
</evidence>
<dbReference type="PROSITE" id="PS51746">
    <property type="entry name" value="PPM_2"/>
    <property type="match status" value="1"/>
</dbReference>
<dbReference type="InterPro" id="IPR036457">
    <property type="entry name" value="PPM-type-like_dom_sf"/>
</dbReference>
<reference evidence="2 3" key="1">
    <citation type="submission" date="2017-03" db="EMBL/GenBank/DDBJ databases">
        <title>Isolation of Levoglucosan Utilizing Bacteria.</title>
        <authorList>
            <person name="Arya A.S."/>
        </authorList>
    </citation>
    <scope>NUCLEOTIDE SEQUENCE [LARGE SCALE GENOMIC DNA]</scope>
    <source>
        <strain evidence="2 3">MEC069</strain>
    </source>
</reference>
<dbReference type="Proteomes" id="UP000298246">
    <property type="component" value="Unassembled WGS sequence"/>
</dbReference>